<dbReference type="EMBL" id="JBHUCZ010000001">
    <property type="protein sequence ID" value="MFD1566520.1"/>
    <property type="molecule type" value="Genomic_DNA"/>
</dbReference>
<dbReference type="RefSeq" id="WP_267645801.1">
    <property type="nucleotide sequence ID" value="NZ_JANHGR010000001.1"/>
</dbReference>
<sequence>MSEQRRVSRRDALKATGATATFGLAGCLGGGGSEALNVAYMPIYPDMQYFVMEEEGYFGEIDATVEGTEFSSGPDIVKAYASGDIDVAMFGIVPAMIVIDRGIAAQVVAANIQEPMGIIGHEEFTAMWDPENPADSFAQWADEKGRPFEFGTFPQGSVPDILLRYWLSDELGIDPAANENVEITGLGGASATFQGLANGEVDGTSIMEPVPTKIQNAGLPYEFVATSGEFMPGQPAAVTLMTDEVRNSDTGSQFVQQHQRATEFVNDNRETAAEHASTVIGESSLAPETAKQAMDSPLSNFITDPHAIEGGTEAFAQYAADLGKTDAELTTEEIFDYSLYDGL</sequence>
<dbReference type="PANTHER" id="PTHR30024:SF42">
    <property type="entry name" value="ALIPHATIC SULFONATES-BINDING PROTEIN-RELATED"/>
    <property type="match status" value="1"/>
</dbReference>
<dbReference type="InterPro" id="IPR006311">
    <property type="entry name" value="TAT_signal"/>
</dbReference>
<reference evidence="1 2" key="1">
    <citation type="journal article" date="2019" name="Int. J. Syst. Evol. Microbiol.">
        <title>The Global Catalogue of Microorganisms (GCM) 10K type strain sequencing project: providing services to taxonomists for standard genome sequencing and annotation.</title>
        <authorList>
            <consortium name="The Broad Institute Genomics Platform"/>
            <consortium name="The Broad Institute Genome Sequencing Center for Infectious Disease"/>
            <person name="Wu L."/>
            <person name="Ma J."/>
        </authorList>
    </citation>
    <scope>NUCLEOTIDE SEQUENCE [LARGE SCALE GENOMIC DNA]</scope>
    <source>
        <strain evidence="1 2">CGMCC 1.12859</strain>
    </source>
</reference>
<dbReference type="SUPFAM" id="SSF53850">
    <property type="entry name" value="Periplasmic binding protein-like II"/>
    <property type="match status" value="1"/>
</dbReference>
<dbReference type="Gene3D" id="3.40.190.10">
    <property type="entry name" value="Periplasmic binding protein-like II"/>
    <property type="match status" value="2"/>
</dbReference>
<dbReference type="PROSITE" id="PS51257">
    <property type="entry name" value="PROKAR_LIPOPROTEIN"/>
    <property type="match status" value="1"/>
</dbReference>
<organism evidence="1 2">
    <name type="scientific">Halolamina litorea</name>
    <dbReference type="NCBI Taxonomy" id="1515593"/>
    <lineage>
        <taxon>Archaea</taxon>
        <taxon>Methanobacteriati</taxon>
        <taxon>Methanobacteriota</taxon>
        <taxon>Stenosarchaea group</taxon>
        <taxon>Halobacteria</taxon>
        <taxon>Halobacteriales</taxon>
        <taxon>Haloferacaceae</taxon>
    </lineage>
</organism>
<dbReference type="PROSITE" id="PS51318">
    <property type="entry name" value="TAT"/>
    <property type="match status" value="1"/>
</dbReference>
<comment type="caution">
    <text evidence="1">The sequence shown here is derived from an EMBL/GenBank/DDBJ whole genome shotgun (WGS) entry which is preliminary data.</text>
</comment>
<accession>A0ABD6BPG6</accession>
<evidence type="ECO:0000313" key="2">
    <source>
        <dbReference type="Proteomes" id="UP001597139"/>
    </source>
</evidence>
<protein>
    <submittedName>
        <fullName evidence="1">ABC transporter substrate-binding protein</fullName>
    </submittedName>
</protein>
<keyword evidence="2" id="KW-1185">Reference proteome</keyword>
<evidence type="ECO:0000313" key="1">
    <source>
        <dbReference type="EMBL" id="MFD1566520.1"/>
    </source>
</evidence>
<dbReference type="PANTHER" id="PTHR30024">
    <property type="entry name" value="ALIPHATIC SULFONATES-BINDING PROTEIN-RELATED"/>
    <property type="match status" value="1"/>
</dbReference>
<gene>
    <name evidence="1" type="ORF">ACFSAU_03365</name>
</gene>
<dbReference type="Pfam" id="PF13379">
    <property type="entry name" value="NMT1_2"/>
    <property type="match status" value="1"/>
</dbReference>
<dbReference type="Proteomes" id="UP001597139">
    <property type="component" value="Unassembled WGS sequence"/>
</dbReference>
<proteinExistence type="predicted"/>
<dbReference type="AlphaFoldDB" id="A0ABD6BPG6"/>
<name>A0ABD6BPG6_9EURY</name>